<dbReference type="RefSeq" id="XP_031777100.1">
    <property type="nucleotide sequence ID" value="XM_031921240.2"/>
</dbReference>
<feature type="compositionally biased region" description="Polar residues" evidence="1">
    <location>
        <begin position="151"/>
        <end position="166"/>
    </location>
</feature>
<dbReference type="KEGG" id="nvi:116415826"/>
<evidence type="ECO:0000313" key="3">
    <source>
        <dbReference type="Proteomes" id="UP000002358"/>
    </source>
</evidence>
<dbReference type="AlphaFoldDB" id="A0A7M7PWM3"/>
<dbReference type="OrthoDB" id="7698113at2759"/>
<reference evidence="2" key="1">
    <citation type="submission" date="2021-01" db="UniProtKB">
        <authorList>
            <consortium name="EnsemblMetazoa"/>
        </authorList>
    </citation>
    <scope>IDENTIFICATION</scope>
</reference>
<dbReference type="PANTHER" id="PTHR34239">
    <property type="entry name" value="APPLE DOMAIN-CONTAINING PROTEIN"/>
    <property type="match status" value="1"/>
</dbReference>
<proteinExistence type="predicted"/>
<keyword evidence="3" id="KW-1185">Reference proteome</keyword>
<organism evidence="2 3">
    <name type="scientific">Nasonia vitripennis</name>
    <name type="common">Parasitic wasp</name>
    <dbReference type="NCBI Taxonomy" id="7425"/>
    <lineage>
        <taxon>Eukaryota</taxon>
        <taxon>Metazoa</taxon>
        <taxon>Ecdysozoa</taxon>
        <taxon>Arthropoda</taxon>
        <taxon>Hexapoda</taxon>
        <taxon>Insecta</taxon>
        <taxon>Pterygota</taxon>
        <taxon>Neoptera</taxon>
        <taxon>Endopterygota</taxon>
        <taxon>Hymenoptera</taxon>
        <taxon>Apocrita</taxon>
        <taxon>Proctotrupomorpha</taxon>
        <taxon>Chalcidoidea</taxon>
        <taxon>Pteromalidae</taxon>
        <taxon>Pteromalinae</taxon>
        <taxon>Nasonia</taxon>
    </lineage>
</organism>
<dbReference type="PANTHER" id="PTHR34239:SF2">
    <property type="entry name" value="TRANSPOSABLE ELEMENT P TRANSPOSASE_THAP9 CONSERVED DOMAIN-CONTAINING PROTEIN"/>
    <property type="match status" value="1"/>
</dbReference>
<name>A0A7M7PWM3_NASVI</name>
<dbReference type="InParanoid" id="A0A7M7PWM3"/>
<accession>A0A7M7PWM3</accession>
<dbReference type="EnsemblMetazoa" id="XM_031921240">
    <property type="protein sequence ID" value="XP_031777100"/>
    <property type="gene ID" value="LOC116415826"/>
</dbReference>
<dbReference type="Proteomes" id="UP000002358">
    <property type="component" value="Unassembled WGS sequence"/>
</dbReference>
<protein>
    <submittedName>
        <fullName evidence="2">Uncharacterized protein</fullName>
    </submittedName>
</protein>
<dbReference type="GeneID" id="116415826"/>
<sequence length="221" mass="25043">MKKEDIDRIMENYACVAELDGPKLNPQIMASRKEYALTRDNHMSEVQKMAGTALSIIGSVITSFYKDSESDLEFNLETLLTLLYDSGKILSAIVHKQNITRKAFIEPGLSKETKAVLKDSKTDEFLYGKDLPEKIKEAKALNKVGDELKLSQPNNLGTSTNKSSNYRAPFVRRPPAGQMGSTAFTGRLKQRPFFRNKQQFVNHRAQWHSQSRPFNNQGKKN</sequence>
<feature type="region of interest" description="Disordered" evidence="1">
    <location>
        <begin position="202"/>
        <end position="221"/>
    </location>
</feature>
<evidence type="ECO:0000256" key="1">
    <source>
        <dbReference type="SAM" id="MobiDB-lite"/>
    </source>
</evidence>
<evidence type="ECO:0000313" key="2">
    <source>
        <dbReference type="EnsemblMetazoa" id="XP_031777100"/>
    </source>
</evidence>
<feature type="region of interest" description="Disordered" evidence="1">
    <location>
        <begin position="151"/>
        <end position="178"/>
    </location>
</feature>